<protein>
    <submittedName>
        <fullName evidence="1">Uncharacterized protein</fullName>
    </submittedName>
</protein>
<gene>
    <name evidence="1" type="ORF">D4A81_06655</name>
</gene>
<accession>A0A385Q057</accession>
<dbReference type="KEGG" id="lua:D4A81_06655"/>
<dbReference type="EMBL" id="CP032364">
    <property type="protein sequence ID" value="AYA99642.1"/>
    <property type="molecule type" value="Genomic_DNA"/>
</dbReference>
<organism evidence="1 2">
    <name type="scientific">Lachnoanaerobaculum umeaense</name>
    <dbReference type="NCBI Taxonomy" id="617123"/>
    <lineage>
        <taxon>Bacteria</taxon>
        <taxon>Bacillati</taxon>
        <taxon>Bacillota</taxon>
        <taxon>Clostridia</taxon>
        <taxon>Lachnospirales</taxon>
        <taxon>Lachnospiraceae</taxon>
        <taxon>Lachnoanaerobaculum</taxon>
    </lineage>
</organism>
<dbReference type="Proteomes" id="UP000265562">
    <property type="component" value="Chromosome"/>
</dbReference>
<evidence type="ECO:0000313" key="2">
    <source>
        <dbReference type="Proteomes" id="UP000265562"/>
    </source>
</evidence>
<proteinExistence type="predicted"/>
<name>A0A385Q057_9FIRM</name>
<evidence type="ECO:0000313" key="1">
    <source>
        <dbReference type="EMBL" id="AYA99642.1"/>
    </source>
</evidence>
<reference evidence="1 2" key="1">
    <citation type="submission" date="2018-09" db="EMBL/GenBank/DDBJ databases">
        <title>Genome sequencing of Lachnoanaerobaculum umeaense DSM 23576.</title>
        <authorList>
            <person name="Kook J.-K."/>
            <person name="Park S.-N."/>
            <person name="Lim Y.K."/>
        </authorList>
    </citation>
    <scope>NUCLEOTIDE SEQUENCE [LARGE SCALE GENOMIC DNA]</scope>
    <source>
        <strain evidence="2">DSM 23576 \ CCUG 58757</strain>
    </source>
</reference>
<sequence>MVTAKEAYEIMDKYISNNPKDRIMNFSETSDAFVFGTKCNPSFGHMAVRKSDGYVYVMHIIDYAEHVENNDNFEIDTHTFKRINMAS</sequence>
<dbReference type="AlphaFoldDB" id="A0A385Q057"/>
<dbReference type="RefSeq" id="WP_111524190.1">
    <property type="nucleotide sequence ID" value="NZ_CP032364.1"/>
</dbReference>
<keyword evidence="2" id="KW-1185">Reference proteome</keyword>